<name>A0A5C5ZUR6_9BACT</name>
<feature type="chain" id="PRO_5022866428" description="alpha-L-fucosidase" evidence="7">
    <location>
        <begin position="27"/>
        <end position="469"/>
    </location>
</feature>
<dbReference type="EMBL" id="SJPQ01000001">
    <property type="protein sequence ID" value="TWT90808.1"/>
    <property type="molecule type" value="Genomic_DNA"/>
</dbReference>
<organism evidence="9 10">
    <name type="scientific">Pseudobythopirellula maris</name>
    <dbReference type="NCBI Taxonomy" id="2527991"/>
    <lineage>
        <taxon>Bacteria</taxon>
        <taxon>Pseudomonadati</taxon>
        <taxon>Planctomycetota</taxon>
        <taxon>Planctomycetia</taxon>
        <taxon>Pirellulales</taxon>
        <taxon>Lacipirellulaceae</taxon>
        <taxon>Pseudobythopirellula</taxon>
    </lineage>
</organism>
<evidence type="ECO:0000256" key="4">
    <source>
        <dbReference type="ARBA" id="ARBA00022729"/>
    </source>
</evidence>
<dbReference type="Gene3D" id="3.20.20.80">
    <property type="entry name" value="Glycosidases"/>
    <property type="match status" value="1"/>
</dbReference>
<evidence type="ECO:0000256" key="1">
    <source>
        <dbReference type="ARBA" id="ARBA00004071"/>
    </source>
</evidence>
<dbReference type="InterPro" id="IPR057739">
    <property type="entry name" value="Glyco_hydro_29_N"/>
</dbReference>
<evidence type="ECO:0000256" key="2">
    <source>
        <dbReference type="ARBA" id="ARBA00007951"/>
    </source>
</evidence>
<evidence type="ECO:0000259" key="8">
    <source>
        <dbReference type="Pfam" id="PF01120"/>
    </source>
</evidence>
<dbReference type="InterPro" id="IPR000933">
    <property type="entry name" value="Glyco_hydro_29"/>
</dbReference>
<accession>A0A5C5ZUR6</accession>
<dbReference type="PRINTS" id="PR00741">
    <property type="entry name" value="GLHYDRLASE29"/>
</dbReference>
<dbReference type="SUPFAM" id="SSF51445">
    <property type="entry name" value="(Trans)glycosidases"/>
    <property type="match status" value="1"/>
</dbReference>
<dbReference type="PANTHER" id="PTHR10030:SF37">
    <property type="entry name" value="ALPHA-L-FUCOSIDASE-RELATED"/>
    <property type="match status" value="1"/>
</dbReference>
<dbReference type="InterPro" id="IPR017853">
    <property type="entry name" value="GH"/>
</dbReference>
<evidence type="ECO:0000256" key="6">
    <source>
        <dbReference type="ARBA" id="ARBA00023295"/>
    </source>
</evidence>
<reference evidence="9 10" key="1">
    <citation type="submission" date="2019-02" db="EMBL/GenBank/DDBJ databases">
        <title>Deep-cultivation of Planctomycetes and their phenomic and genomic characterization uncovers novel biology.</title>
        <authorList>
            <person name="Wiegand S."/>
            <person name="Jogler M."/>
            <person name="Boedeker C."/>
            <person name="Pinto D."/>
            <person name="Vollmers J."/>
            <person name="Rivas-Marin E."/>
            <person name="Kohn T."/>
            <person name="Peeters S.H."/>
            <person name="Heuer A."/>
            <person name="Rast P."/>
            <person name="Oberbeckmann S."/>
            <person name="Bunk B."/>
            <person name="Jeske O."/>
            <person name="Meyerdierks A."/>
            <person name="Storesund J.E."/>
            <person name="Kallscheuer N."/>
            <person name="Luecker S."/>
            <person name="Lage O.M."/>
            <person name="Pohl T."/>
            <person name="Merkel B.J."/>
            <person name="Hornburger P."/>
            <person name="Mueller R.-W."/>
            <person name="Bruemmer F."/>
            <person name="Labrenz M."/>
            <person name="Spormann A.M."/>
            <person name="Op Den Camp H."/>
            <person name="Overmann J."/>
            <person name="Amann R."/>
            <person name="Jetten M.S.M."/>
            <person name="Mascher T."/>
            <person name="Medema M.H."/>
            <person name="Devos D.P."/>
            <person name="Kaster A.-K."/>
            <person name="Ovreas L."/>
            <person name="Rohde M."/>
            <person name="Galperin M.Y."/>
            <person name="Jogler C."/>
        </authorList>
    </citation>
    <scope>NUCLEOTIDE SEQUENCE [LARGE SCALE GENOMIC DNA]</scope>
    <source>
        <strain evidence="9 10">Mal64</strain>
    </source>
</reference>
<comment type="function">
    <text evidence="1">Alpha-L-fucosidase is responsible for hydrolyzing the alpha-1,6-linked fucose joined to the reducing-end N-acetylglucosamine of the carbohydrate moieties of glycoproteins.</text>
</comment>
<sequence length="469" mass="51678" precursor="true">MPSAFARGLVALAVALPLTLSCVAQACDPSTTEGLNARAAFRDDAFGVFVHWGAYSKLARGEWVMQTEKIPLDEYRKEAATFNPVEYDADAWAKLFKEAGASYVVITAKHHDGFCMWDTQQTEWDIVDHTPYGKDVLKPLAEACERHGLKLFFYYSQLDWSHPDYYPRGDTGRHSGRPESGDFDRYVDYMNAQLTELLGGDYGKVAGVWFDGWWDQQSKRLKGSGVKDPYVSQVNWRLDETYGLIHSLQPSALVGANHHLAPFDGEDFQMFERDLPGENHGGFSADATIGSLPLESCNTINGSWGYSAGDKSHKTVEQLVRFLVESSGRDANLLLNVGPRPDGTIDPVSAERLRGVGEWLAKNGAAIYSTRGSPVPPQSWGVSNRSDEWVYLHVIDRSAADADGWLELTGVELPEGSEPNETPLRLFPPQEGTAVPSKVDAAGAVWVNVADRAAGEETIDLILCYPIAE</sequence>
<dbReference type="GO" id="GO:0016139">
    <property type="term" value="P:glycoside catabolic process"/>
    <property type="evidence" value="ECO:0007669"/>
    <property type="project" value="TreeGrafter"/>
</dbReference>
<evidence type="ECO:0000256" key="3">
    <source>
        <dbReference type="ARBA" id="ARBA00012662"/>
    </source>
</evidence>
<keyword evidence="10" id="KW-1185">Reference proteome</keyword>
<dbReference type="AlphaFoldDB" id="A0A5C5ZUR6"/>
<evidence type="ECO:0000313" key="10">
    <source>
        <dbReference type="Proteomes" id="UP000315440"/>
    </source>
</evidence>
<dbReference type="RefSeq" id="WP_197525493.1">
    <property type="nucleotide sequence ID" value="NZ_SJPQ01000001.1"/>
</dbReference>
<dbReference type="InterPro" id="IPR016286">
    <property type="entry name" value="FUC_metazoa-typ"/>
</dbReference>
<dbReference type="PROSITE" id="PS51257">
    <property type="entry name" value="PROKAR_LIPOPROTEIN"/>
    <property type="match status" value="1"/>
</dbReference>
<keyword evidence="6" id="KW-0326">Glycosidase</keyword>
<dbReference type="GO" id="GO:0005764">
    <property type="term" value="C:lysosome"/>
    <property type="evidence" value="ECO:0007669"/>
    <property type="project" value="TreeGrafter"/>
</dbReference>
<feature type="signal peptide" evidence="7">
    <location>
        <begin position="1"/>
        <end position="26"/>
    </location>
</feature>
<comment type="similarity">
    <text evidence="2">Belongs to the glycosyl hydrolase 29 family.</text>
</comment>
<dbReference type="GO" id="GO:0006004">
    <property type="term" value="P:fucose metabolic process"/>
    <property type="evidence" value="ECO:0007669"/>
    <property type="project" value="InterPro"/>
</dbReference>
<evidence type="ECO:0000313" key="9">
    <source>
        <dbReference type="EMBL" id="TWT90808.1"/>
    </source>
</evidence>
<protein>
    <recommendedName>
        <fullName evidence="3">alpha-L-fucosidase</fullName>
        <ecNumber evidence="3">3.2.1.51</ecNumber>
    </recommendedName>
</protein>
<comment type="caution">
    <text evidence="9">The sequence shown here is derived from an EMBL/GenBank/DDBJ whole genome shotgun (WGS) entry which is preliminary data.</text>
</comment>
<proteinExistence type="inferred from homology"/>
<evidence type="ECO:0000256" key="5">
    <source>
        <dbReference type="ARBA" id="ARBA00022801"/>
    </source>
</evidence>
<gene>
    <name evidence="9" type="ORF">Mal64_12050</name>
</gene>
<evidence type="ECO:0000256" key="7">
    <source>
        <dbReference type="SAM" id="SignalP"/>
    </source>
</evidence>
<dbReference type="SMART" id="SM00812">
    <property type="entry name" value="Alpha_L_fucos"/>
    <property type="match status" value="1"/>
</dbReference>
<keyword evidence="4 7" id="KW-0732">Signal</keyword>
<feature type="domain" description="Glycoside hydrolase family 29 N-terminal" evidence="8">
    <location>
        <begin position="34"/>
        <end position="364"/>
    </location>
</feature>
<dbReference type="GO" id="GO:0004560">
    <property type="term" value="F:alpha-L-fucosidase activity"/>
    <property type="evidence" value="ECO:0007669"/>
    <property type="project" value="InterPro"/>
</dbReference>
<dbReference type="Pfam" id="PF01120">
    <property type="entry name" value="Alpha_L_fucos"/>
    <property type="match status" value="1"/>
</dbReference>
<dbReference type="EC" id="3.2.1.51" evidence="3"/>
<keyword evidence="5" id="KW-0378">Hydrolase</keyword>
<dbReference type="Proteomes" id="UP000315440">
    <property type="component" value="Unassembled WGS sequence"/>
</dbReference>
<dbReference type="PANTHER" id="PTHR10030">
    <property type="entry name" value="ALPHA-L-FUCOSIDASE"/>
    <property type="match status" value="1"/>
</dbReference>